<dbReference type="Pfam" id="PF04149">
    <property type="entry name" value="DUF397"/>
    <property type="match status" value="1"/>
</dbReference>
<evidence type="ECO:0000313" key="3">
    <source>
        <dbReference type="EMBL" id="GLY77820.1"/>
    </source>
</evidence>
<accession>A0A9W6RMI7</accession>
<name>A0A9W6RMI7_9ACTN</name>
<evidence type="ECO:0000256" key="1">
    <source>
        <dbReference type="SAM" id="MobiDB-lite"/>
    </source>
</evidence>
<dbReference type="AlphaFoldDB" id="A0A9W6RMI7"/>
<reference evidence="3" key="1">
    <citation type="submission" date="2023-03" db="EMBL/GenBank/DDBJ databases">
        <title>Actinoallomurus iriomotensis NBRC 103681.</title>
        <authorList>
            <person name="Ichikawa N."/>
            <person name="Sato H."/>
            <person name="Tonouchi N."/>
        </authorList>
    </citation>
    <scope>NUCLEOTIDE SEQUENCE</scope>
    <source>
        <strain evidence="3">NBRC 103681</strain>
    </source>
</reference>
<feature type="domain" description="DUF397" evidence="2">
    <location>
        <begin position="4"/>
        <end position="31"/>
    </location>
</feature>
<feature type="compositionally biased region" description="Basic and acidic residues" evidence="1">
    <location>
        <begin position="48"/>
        <end position="58"/>
    </location>
</feature>
<feature type="region of interest" description="Disordered" evidence="1">
    <location>
        <begin position="29"/>
        <end position="58"/>
    </location>
</feature>
<sequence>MIPQWRKSSRSGGISDQACVEVARVSGATRLRRDEGVSSPTSGASGARVDDLRQSSDG</sequence>
<dbReference type="InterPro" id="IPR007278">
    <property type="entry name" value="DUF397"/>
</dbReference>
<evidence type="ECO:0000259" key="2">
    <source>
        <dbReference type="Pfam" id="PF04149"/>
    </source>
</evidence>
<protein>
    <recommendedName>
        <fullName evidence="2">DUF397 domain-containing protein</fullName>
    </recommendedName>
</protein>
<dbReference type="EMBL" id="BSTJ01000008">
    <property type="protein sequence ID" value="GLY77820.1"/>
    <property type="molecule type" value="Genomic_DNA"/>
</dbReference>
<gene>
    <name evidence="3" type="ORF">Airi01_060870</name>
</gene>
<dbReference type="RefSeq" id="WP_285627907.1">
    <property type="nucleotide sequence ID" value="NZ_BSTJ01000008.1"/>
</dbReference>
<proteinExistence type="predicted"/>
<comment type="caution">
    <text evidence="3">The sequence shown here is derived from an EMBL/GenBank/DDBJ whole genome shotgun (WGS) entry which is preliminary data.</text>
</comment>
<dbReference type="Proteomes" id="UP001165135">
    <property type="component" value="Unassembled WGS sequence"/>
</dbReference>
<evidence type="ECO:0000313" key="4">
    <source>
        <dbReference type="Proteomes" id="UP001165135"/>
    </source>
</evidence>
<organism evidence="3 4">
    <name type="scientific">Actinoallomurus iriomotensis</name>
    <dbReference type="NCBI Taxonomy" id="478107"/>
    <lineage>
        <taxon>Bacteria</taxon>
        <taxon>Bacillati</taxon>
        <taxon>Actinomycetota</taxon>
        <taxon>Actinomycetes</taxon>
        <taxon>Streptosporangiales</taxon>
        <taxon>Thermomonosporaceae</taxon>
        <taxon>Actinoallomurus</taxon>
    </lineage>
</organism>